<keyword evidence="3" id="KW-0238">DNA-binding</keyword>
<proteinExistence type="inferred from homology"/>
<feature type="domain" description="HTH lysR-type" evidence="5">
    <location>
        <begin position="10"/>
        <end position="67"/>
    </location>
</feature>
<dbReference type="Gene3D" id="1.10.10.10">
    <property type="entry name" value="Winged helix-like DNA-binding domain superfamily/Winged helix DNA-binding domain"/>
    <property type="match status" value="1"/>
</dbReference>
<dbReference type="GO" id="GO:0003700">
    <property type="term" value="F:DNA-binding transcription factor activity"/>
    <property type="evidence" value="ECO:0007669"/>
    <property type="project" value="InterPro"/>
</dbReference>
<protein>
    <submittedName>
        <fullName evidence="6">LysR family transcriptional regulator</fullName>
    </submittedName>
</protein>
<name>A0A2S0IEI5_9BURK</name>
<dbReference type="Proteomes" id="UP000239477">
    <property type="component" value="Chromosome"/>
</dbReference>
<keyword evidence="7" id="KW-1185">Reference proteome</keyword>
<evidence type="ECO:0000256" key="2">
    <source>
        <dbReference type="ARBA" id="ARBA00023015"/>
    </source>
</evidence>
<dbReference type="InterPro" id="IPR050950">
    <property type="entry name" value="HTH-type_LysR_regulators"/>
</dbReference>
<evidence type="ECO:0000256" key="1">
    <source>
        <dbReference type="ARBA" id="ARBA00009437"/>
    </source>
</evidence>
<evidence type="ECO:0000313" key="7">
    <source>
        <dbReference type="Proteomes" id="UP000239477"/>
    </source>
</evidence>
<dbReference type="PROSITE" id="PS50931">
    <property type="entry name" value="HTH_LYSR"/>
    <property type="match status" value="1"/>
</dbReference>
<comment type="similarity">
    <text evidence="1">Belongs to the LysR transcriptional regulatory family.</text>
</comment>
<dbReference type="GO" id="GO:0005829">
    <property type="term" value="C:cytosol"/>
    <property type="evidence" value="ECO:0007669"/>
    <property type="project" value="TreeGrafter"/>
</dbReference>
<dbReference type="EMBL" id="CP023270">
    <property type="protein sequence ID" value="AVJ30416.1"/>
    <property type="molecule type" value="Genomic_DNA"/>
</dbReference>
<reference evidence="6 7" key="1">
    <citation type="submission" date="2017-09" db="EMBL/GenBank/DDBJ databases">
        <title>Genomic, metabolic, and phenotypic characteristics of bacterial isolates from the natural microbiome of the model nematode Caenorhabditis elegans.</title>
        <authorList>
            <person name="Zimmermann J."/>
            <person name="Obeng N."/>
            <person name="Yang W."/>
            <person name="Obeng O."/>
            <person name="Kissoyan K."/>
            <person name="Pees B."/>
            <person name="Dirksen P."/>
            <person name="Hoppner M."/>
            <person name="Franke A."/>
            <person name="Rosenstiel P."/>
            <person name="Leippe M."/>
            <person name="Dierking K."/>
            <person name="Kaleta C."/>
            <person name="Schulenburg H."/>
        </authorList>
    </citation>
    <scope>NUCLEOTIDE SEQUENCE [LARGE SCALE GENOMIC DNA]</scope>
    <source>
        <strain evidence="6 7">MYb73</strain>
    </source>
</reference>
<dbReference type="OrthoDB" id="8587114at2"/>
<dbReference type="PRINTS" id="PR00039">
    <property type="entry name" value="HTHLYSR"/>
</dbReference>
<dbReference type="SUPFAM" id="SSF53850">
    <property type="entry name" value="Periplasmic binding protein-like II"/>
    <property type="match status" value="1"/>
</dbReference>
<evidence type="ECO:0000256" key="4">
    <source>
        <dbReference type="ARBA" id="ARBA00023163"/>
    </source>
</evidence>
<dbReference type="Gene3D" id="3.40.190.290">
    <property type="match status" value="1"/>
</dbReference>
<dbReference type="PANTHER" id="PTHR30419">
    <property type="entry name" value="HTH-TYPE TRANSCRIPTIONAL REGULATOR YBHD"/>
    <property type="match status" value="1"/>
</dbReference>
<evidence type="ECO:0000313" key="6">
    <source>
        <dbReference type="EMBL" id="AVJ30416.1"/>
    </source>
</evidence>
<dbReference type="InterPro" id="IPR036388">
    <property type="entry name" value="WH-like_DNA-bd_sf"/>
</dbReference>
<dbReference type="Pfam" id="PF00126">
    <property type="entry name" value="HTH_1"/>
    <property type="match status" value="1"/>
</dbReference>
<dbReference type="InterPro" id="IPR005119">
    <property type="entry name" value="LysR_subst-bd"/>
</dbReference>
<keyword evidence="2" id="KW-0805">Transcription regulation</keyword>
<dbReference type="InterPro" id="IPR036390">
    <property type="entry name" value="WH_DNA-bd_sf"/>
</dbReference>
<evidence type="ECO:0000259" key="5">
    <source>
        <dbReference type="PROSITE" id="PS50931"/>
    </source>
</evidence>
<dbReference type="GO" id="GO:0003677">
    <property type="term" value="F:DNA binding"/>
    <property type="evidence" value="ECO:0007669"/>
    <property type="project" value="UniProtKB-KW"/>
</dbReference>
<gene>
    <name evidence="6" type="ORF">CLM73_26760</name>
</gene>
<dbReference type="RefSeq" id="WP_105241027.1">
    <property type="nucleotide sequence ID" value="NZ_CP023270.1"/>
</dbReference>
<dbReference type="InterPro" id="IPR000847">
    <property type="entry name" value="LysR_HTH_N"/>
</dbReference>
<organism evidence="6 7">
    <name type="scientific">Achromobacter spanius</name>
    <dbReference type="NCBI Taxonomy" id="217203"/>
    <lineage>
        <taxon>Bacteria</taxon>
        <taxon>Pseudomonadati</taxon>
        <taxon>Pseudomonadota</taxon>
        <taxon>Betaproteobacteria</taxon>
        <taxon>Burkholderiales</taxon>
        <taxon>Alcaligenaceae</taxon>
        <taxon>Achromobacter</taxon>
    </lineage>
</organism>
<evidence type="ECO:0000256" key="3">
    <source>
        <dbReference type="ARBA" id="ARBA00023125"/>
    </source>
</evidence>
<sequence>MAKPTDSAGWDLRALRIFSMVARSGSITKVAIDLGVSQPAVSRYLSLLEKQCGGYLFTRNGRGMGLTELGRQVQPAIEQVLESAAGLNDVVAAAHGQVTGTVRIGTLPSLSNALIIPLLLRLQREYPAIQVQIVESAAGQIESWLAHHEIDIGLPYRSHDALGSDEDVLLRLPSYLIGPPGDRITADREVPFAKLDGLPLVLSRKPSSVRMMLDEMGRRHNVNISVSVEADSGFIQKQMVVRRAGYTLLPWHFVAAEVERGELQASEIVQPSVLRIVSLMITDRPTQAVKVVTGLLREIVSESLTQLDARPPGASR</sequence>
<accession>A0A2S0IEI5</accession>
<dbReference type="SUPFAM" id="SSF46785">
    <property type="entry name" value="Winged helix' DNA-binding domain"/>
    <property type="match status" value="1"/>
</dbReference>
<keyword evidence="4" id="KW-0804">Transcription</keyword>
<dbReference type="Pfam" id="PF03466">
    <property type="entry name" value="LysR_substrate"/>
    <property type="match status" value="1"/>
</dbReference>
<dbReference type="AlphaFoldDB" id="A0A2S0IEI5"/>
<dbReference type="PANTHER" id="PTHR30419:SF8">
    <property type="entry name" value="NITROGEN ASSIMILATION TRANSCRIPTIONAL ACTIVATOR-RELATED"/>
    <property type="match status" value="1"/>
</dbReference>